<organism evidence="1 2">
    <name type="scientific">Mucilaginibacter litoreus</name>
    <dbReference type="NCBI Taxonomy" id="1048221"/>
    <lineage>
        <taxon>Bacteria</taxon>
        <taxon>Pseudomonadati</taxon>
        <taxon>Bacteroidota</taxon>
        <taxon>Sphingobacteriia</taxon>
        <taxon>Sphingobacteriales</taxon>
        <taxon>Sphingobacteriaceae</taxon>
        <taxon>Mucilaginibacter</taxon>
    </lineage>
</organism>
<dbReference type="Pfam" id="PF14539">
    <property type="entry name" value="DUF4442"/>
    <property type="match status" value="1"/>
</dbReference>
<protein>
    <submittedName>
        <fullName evidence="1">DUF4442 domain-containing protein</fullName>
    </submittedName>
</protein>
<evidence type="ECO:0000313" key="2">
    <source>
        <dbReference type="Proteomes" id="UP001597010"/>
    </source>
</evidence>
<dbReference type="InterPro" id="IPR027961">
    <property type="entry name" value="DUF4442"/>
</dbReference>
<keyword evidence="2" id="KW-1185">Reference proteome</keyword>
<accession>A0ABW3AS13</accession>
<evidence type="ECO:0000313" key="1">
    <source>
        <dbReference type="EMBL" id="MFD0793856.1"/>
    </source>
</evidence>
<dbReference type="Proteomes" id="UP001597010">
    <property type="component" value="Unassembled WGS sequence"/>
</dbReference>
<proteinExistence type="predicted"/>
<dbReference type="SUPFAM" id="SSF54637">
    <property type="entry name" value="Thioesterase/thiol ester dehydrase-isomerase"/>
    <property type="match status" value="1"/>
</dbReference>
<dbReference type="Gene3D" id="3.10.129.10">
    <property type="entry name" value="Hotdog Thioesterase"/>
    <property type="match status" value="1"/>
</dbReference>
<sequence length="159" mass="18831">MILSERKLKWILRLYPPLLFQRIWVIKFNKNFRGVQVRIFKSFFNKNYNGSVFGGTIFSAADPFYPVLFNQILNTNHRKLKIWSKSSKIDFLKPAYSDLYFQIFITDTFIQQAADMLDNTGKFEHSFQIQIIDSNNDVCASLINEVYVRDYNFVTKQSQ</sequence>
<dbReference type="RefSeq" id="WP_377114272.1">
    <property type="nucleotide sequence ID" value="NZ_JBHTHZ010000005.1"/>
</dbReference>
<dbReference type="EMBL" id="JBHTHZ010000005">
    <property type="protein sequence ID" value="MFD0793856.1"/>
    <property type="molecule type" value="Genomic_DNA"/>
</dbReference>
<gene>
    <name evidence="1" type="ORF">ACFQZX_09515</name>
</gene>
<reference evidence="2" key="1">
    <citation type="journal article" date="2019" name="Int. J. Syst. Evol. Microbiol.">
        <title>The Global Catalogue of Microorganisms (GCM) 10K type strain sequencing project: providing services to taxonomists for standard genome sequencing and annotation.</title>
        <authorList>
            <consortium name="The Broad Institute Genomics Platform"/>
            <consortium name="The Broad Institute Genome Sequencing Center for Infectious Disease"/>
            <person name="Wu L."/>
            <person name="Ma J."/>
        </authorList>
    </citation>
    <scope>NUCLEOTIDE SEQUENCE [LARGE SCALE GENOMIC DNA]</scope>
    <source>
        <strain evidence="2">CCUG 61484</strain>
    </source>
</reference>
<dbReference type="InterPro" id="IPR029069">
    <property type="entry name" value="HotDog_dom_sf"/>
</dbReference>
<name>A0ABW3AS13_9SPHI</name>
<comment type="caution">
    <text evidence="1">The sequence shown here is derived from an EMBL/GenBank/DDBJ whole genome shotgun (WGS) entry which is preliminary data.</text>
</comment>